<proteinExistence type="predicted"/>
<protein>
    <recommendedName>
        <fullName evidence="7">SSD domain-containing protein</fullName>
    </recommendedName>
</protein>
<feature type="transmembrane region" description="Helical" evidence="6">
    <location>
        <begin position="283"/>
        <end position="303"/>
    </location>
</feature>
<feature type="transmembrane region" description="Helical" evidence="6">
    <location>
        <begin position="253"/>
        <end position="277"/>
    </location>
</feature>
<name>A0A059KW16_9PSED</name>
<feature type="transmembrane region" description="Helical" evidence="6">
    <location>
        <begin position="637"/>
        <end position="657"/>
    </location>
</feature>
<dbReference type="PANTHER" id="PTHR33406:SF13">
    <property type="entry name" value="MEMBRANE PROTEIN YDFJ"/>
    <property type="match status" value="1"/>
</dbReference>
<dbReference type="PROSITE" id="PS50156">
    <property type="entry name" value="SSD"/>
    <property type="match status" value="1"/>
</dbReference>
<dbReference type="eggNOG" id="COG1033">
    <property type="taxonomic scope" value="Bacteria"/>
</dbReference>
<dbReference type="PANTHER" id="PTHR33406">
    <property type="entry name" value="MEMBRANE PROTEIN MJ1562-RELATED"/>
    <property type="match status" value="1"/>
</dbReference>
<accession>A0A059KW16</accession>
<evidence type="ECO:0000256" key="3">
    <source>
        <dbReference type="ARBA" id="ARBA00022692"/>
    </source>
</evidence>
<evidence type="ECO:0000256" key="5">
    <source>
        <dbReference type="ARBA" id="ARBA00023136"/>
    </source>
</evidence>
<sequence>MGRLRTMLAIYAGLVTRRPWMVLLVSLLLVTALSAGLSALTFRSDNRIFFANDNPELLALERFEATYGRDDTILFVVNARDGDLFTTKRLAAINELTDAAWSMDDVKRVDSVTNFQRARAVGDDIDIDQLHRSGDPLSEADARALKAEAAKEPLLMGRLLSADGRLGLVAVNFRFDPATASSQTAQAIAASKRLVEKLRVAHPDLEVGLSGSVALDNAFVEASTFDTSVLLPLMLVVLLAILLFVLRSASGAFATLCVILLGTTSALGTTALLGVPLSSPSVIAPNIILTIACCDCIHLISGMMRLRAAGLSRREAIREVLVECWWPVTLTTITTSVGFLSLAFSPVPPFAHLGIIVALGSVLTWLLTVTFLPALLCILPWKASRSALPAENLSSRVAALVMRRPRQVLAAVLAISSVLSAFAFTNELDDRYVRYFGQGYDFRQATDRLNQGIGGFYTIEYSLDSGEQDGIANPNYLDQVNQFANWLRLQPGVTHVHGLPDMMKTLNRAMNGGGVEQYRLASDREVTAQHLALYEMSLPFGTDLKNQITADKQMSRLSVSLNDVSTSAMADLDTRAQAWAQQNTPLIAASAKGTGTSLIFAHIGNRNITEMLKGVASGMLVVWVIFLIAFRSLALSIIGTIANFVPSVVTLGVWALINGEVGMAVATVASVTFGVVVDDTIHMLSTYSRLRREDGFTAEQAVRGAFEIVGPGMIAMTLALSAGFACLAFSGFEINSWMGMMASATILVAVLFDLLFIPSVLLIFDRKRACIPTAGEAMVAVTVNVG</sequence>
<feature type="transmembrane region" description="Helical" evidence="6">
    <location>
        <begin position="229"/>
        <end position="246"/>
    </location>
</feature>
<comment type="caution">
    <text evidence="8">The sequence shown here is derived from an EMBL/GenBank/DDBJ whole genome shotgun (WGS) entry which is preliminary data.</text>
</comment>
<feature type="transmembrane region" description="Helical" evidence="6">
    <location>
        <begin position="738"/>
        <end position="764"/>
    </location>
</feature>
<evidence type="ECO:0000256" key="2">
    <source>
        <dbReference type="ARBA" id="ARBA00022475"/>
    </source>
</evidence>
<evidence type="ECO:0000256" key="1">
    <source>
        <dbReference type="ARBA" id="ARBA00004651"/>
    </source>
</evidence>
<dbReference type="EMBL" id="AZQQ01000100">
    <property type="protein sequence ID" value="KDD66166.1"/>
    <property type="molecule type" value="Genomic_DNA"/>
</dbReference>
<feature type="transmembrane region" description="Helical" evidence="6">
    <location>
        <begin position="408"/>
        <end position="425"/>
    </location>
</feature>
<organism evidence="8 9">
    <name type="scientific">Pseudomonas mandelii PD30</name>
    <dbReference type="NCBI Taxonomy" id="1419583"/>
    <lineage>
        <taxon>Bacteria</taxon>
        <taxon>Pseudomonadati</taxon>
        <taxon>Pseudomonadota</taxon>
        <taxon>Gammaproteobacteria</taxon>
        <taxon>Pseudomonadales</taxon>
        <taxon>Pseudomonadaceae</taxon>
        <taxon>Pseudomonas</taxon>
    </lineage>
</organism>
<dbReference type="InterPro" id="IPR050545">
    <property type="entry name" value="Mycobact_MmpL"/>
</dbReference>
<dbReference type="InterPro" id="IPR000731">
    <property type="entry name" value="SSD"/>
</dbReference>
<comment type="subcellular location">
    <subcellularLocation>
        <location evidence="1">Cell membrane</location>
        <topology evidence="1">Multi-pass membrane protein</topology>
    </subcellularLocation>
</comment>
<evidence type="ECO:0000313" key="8">
    <source>
        <dbReference type="EMBL" id="KDD66166.1"/>
    </source>
</evidence>
<dbReference type="SUPFAM" id="SSF82866">
    <property type="entry name" value="Multidrug efflux transporter AcrB transmembrane domain"/>
    <property type="match status" value="2"/>
</dbReference>
<keyword evidence="3 6" id="KW-0812">Transmembrane</keyword>
<dbReference type="Gene3D" id="1.20.1640.10">
    <property type="entry name" value="Multidrug efflux transporter AcrB transmembrane domain"/>
    <property type="match status" value="2"/>
</dbReference>
<feature type="transmembrane region" description="Helical" evidence="6">
    <location>
        <begin position="324"/>
        <end position="344"/>
    </location>
</feature>
<dbReference type="Proteomes" id="UP000026739">
    <property type="component" value="Unassembled WGS sequence"/>
</dbReference>
<dbReference type="Pfam" id="PF03176">
    <property type="entry name" value="MMPL"/>
    <property type="match status" value="2"/>
</dbReference>
<keyword evidence="2" id="KW-1003">Cell membrane</keyword>
<feature type="transmembrane region" description="Helical" evidence="6">
    <location>
        <begin position="611"/>
        <end position="630"/>
    </location>
</feature>
<gene>
    <name evidence="8" type="ORF">V466_25630</name>
</gene>
<feature type="transmembrane region" description="Helical" evidence="6">
    <location>
        <begin position="705"/>
        <end position="732"/>
    </location>
</feature>
<evidence type="ECO:0000313" key="9">
    <source>
        <dbReference type="Proteomes" id="UP000026739"/>
    </source>
</evidence>
<reference evidence="8 9" key="1">
    <citation type="submission" date="2013-12" db="EMBL/GenBank/DDBJ databases">
        <authorList>
            <person name="Formusa P.A."/>
            <person name="Habash M."/>
            <person name="Lee H."/>
            <person name="Trevors J.T."/>
        </authorList>
    </citation>
    <scope>NUCLEOTIDE SEQUENCE [LARGE SCALE GENOMIC DNA]</scope>
    <source>
        <strain evidence="8 9">PD30</strain>
    </source>
</reference>
<dbReference type="GO" id="GO:0005886">
    <property type="term" value="C:plasma membrane"/>
    <property type="evidence" value="ECO:0007669"/>
    <property type="project" value="UniProtKB-SubCell"/>
</dbReference>
<feature type="transmembrane region" description="Helical" evidence="6">
    <location>
        <begin position="350"/>
        <end position="379"/>
    </location>
</feature>
<evidence type="ECO:0000256" key="4">
    <source>
        <dbReference type="ARBA" id="ARBA00022989"/>
    </source>
</evidence>
<keyword evidence="4 6" id="KW-1133">Transmembrane helix</keyword>
<dbReference type="InterPro" id="IPR004869">
    <property type="entry name" value="MMPL_dom"/>
</dbReference>
<dbReference type="AlphaFoldDB" id="A0A059KW16"/>
<keyword evidence="5 6" id="KW-0472">Membrane</keyword>
<feature type="transmembrane region" description="Helical" evidence="6">
    <location>
        <begin position="663"/>
        <end position="684"/>
    </location>
</feature>
<feature type="domain" description="SSD" evidence="7">
    <location>
        <begin position="252"/>
        <end position="378"/>
    </location>
</feature>
<evidence type="ECO:0000259" key="7">
    <source>
        <dbReference type="PROSITE" id="PS50156"/>
    </source>
</evidence>
<evidence type="ECO:0000256" key="6">
    <source>
        <dbReference type="SAM" id="Phobius"/>
    </source>
</evidence>